<dbReference type="Proteomes" id="UP000485058">
    <property type="component" value="Unassembled WGS sequence"/>
</dbReference>
<comment type="caution">
    <text evidence="1">The sequence shown here is derived from an EMBL/GenBank/DDBJ whole genome shotgun (WGS) entry which is preliminary data.</text>
</comment>
<sequence length="92" mass="9449">MPLEALCLGLGWHTTPRTRQAGSLSPLAISSLLAYWCCVSGHGLRTDSGSGASGSSCGGQGDRCLQVIGHGAAAVARGADLRCVFVEQHQPQ</sequence>
<protein>
    <submittedName>
        <fullName evidence="1">Uncharacterized protein</fullName>
    </submittedName>
</protein>
<evidence type="ECO:0000313" key="1">
    <source>
        <dbReference type="EMBL" id="GFH30158.1"/>
    </source>
</evidence>
<name>A0A6A0ABW7_HAELA</name>
<gene>
    <name evidence="1" type="ORF">HaLaN_28955</name>
</gene>
<reference evidence="1 2" key="1">
    <citation type="submission" date="2020-02" db="EMBL/GenBank/DDBJ databases">
        <title>Draft genome sequence of Haematococcus lacustris strain NIES-144.</title>
        <authorList>
            <person name="Morimoto D."/>
            <person name="Nakagawa S."/>
            <person name="Yoshida T."/>
            <person name="Sawayama S."/>
        </authorList>
    </citation>
    <scope>NUCLEOTIDE SEQUENCE [LARGE SCALE GENOMIC DNA]</scope>
    <source>
        <strain evidence="1 2">NIES-144</strain>
    </source>
</reference>
<keyword evidence="2" id="KW-1185">Reference proteome</keyword>
<dbReference type="EMBL" id="BLLF01004736">
    <property type="protein sequence ID" value="GFH30158.1"/>
    <property type="molecule type" value="Genomic_DNA"/>
</dbReference>
<proteinExistence type="predicted"/>
<organism evidence="1 2">
    <name type="scientific">Haematococcus lacustris</name>
    <name type="common">Green alga</name>
    <name type="synonym">Haematococcus pluvialis</name>
    <dbReference type="NCBI Taxonomy" id="44745"/>
    <lineage>
        <taxon>Eukaryota</taxon>
        <taxon>Viridiplantae</taxon>
        <taxon>Chlorophyta</taxon>
        <taxon>core chlorophytes</taxon>
        <taxon>Chlorophyceae</taxon>
        <taxon>CS clade</taxon>
        <taxon>Chlamydomonadales</taxon>
        <taxon>Haematococcaceae</taxon>
        <taxon>Haematococcus</taxon>
    </lineage>
</organism>
<dbReference type="AlphaFoldDB" id="A0A6A0ABW7"/>
<accession>A0A6A0ABW7</accession>
<evidence type="ECO:0000313" key="2">
    <source>
        <dbReference type="Proteomes" id="UP000485058"/>
    </source>
</evidence>